<dbReference type="AlphaFoldDB" id="A0A554JE64"/>
<feature type="compositionally biased region" description="Basic and acidic residues" evidence="1">
    <location>
        <begin position="1"/>
        <end position="23"/>
    </location>
</feature>
<evidence type="ECO:0000313" key="2">
    <source>
        <dbReference type="EMBL" id="TSC66656.1"/>
    </source>
</evidence>
<proteinExistence type="predicted"/>
<comment type="caution">
    <text evidence="2">The sequence shown here is derived from an EMBL/GenBank/DDBJ whole genome shotgun (WGS) entry which is preliminary data.</text>
</comment>
<accession>A0A554JE64</accession>
<protein>
    <submittedName>
        <fullName evidence="2">Uncharacterized protein</fullName>
    </submittedName>
</protein>
<dbReference type="EMBL" id="VMFF01000002">
    <property type="protein sequence ID" value="TSC66656.1"/>
    <property type="molecule type" value="Genomic_DNA"/>
</dbReference>
<dbReference type="Proteomes" id="UP000319613">
    <property type="component" value="Unassembled WGS sequence"/>
</dbReference>
<gene>
    <name evidence="2" type="ORF">G01um101477_43</name>
</gene>
<sequence>MTQEELLKEPEQKQENNNEHVEAHSTSFDANKYQRLIKIRLEKLENIKQFIPLKTYNLIAEKLHSESQALNKTITVKQKQAQIQNQEQSLPKAFFELQLMKPRSIRID</sequence>
<evidence type="ECO:0000256" key="1">
    <source>
        <dbReference type="SAM" id="MobiDB-lite"/>
    </source>
</evidence>
<name>A0A554JE64_9BACT</name>
<evidence type="ECO:0000313" key="3">
    <source>
        <dbReference type="Proteomes" id="UP000319613"/>
    </source>
</evidence>
<reference evidence="2 3" key="1">
    <citation type="submission" date="2017-07" db="EMBL/GenBank/DDBJ databases">
        <title>Mechanisms for carbon and nitrogen cycling indicate functional differentiation within the Candidate Phyla Radiation.</title>
        <authorList>
            <person name="Danczak R.E."/>
            <person name="Johnston M.D."/>
            <person name="Kenah C."/>
            <person name="Slattery M."/>
            <person name="Wrighton K.C."/>
            <person name="Wilkins M.J."/>
        </authorList>
    </citation>
    <scope>NUCLEOTIDE SEQUENCE [LARGE SCALE GENOMIC DNA]</scope>
    <source>
        <strain evidence="2">Gr01-1014_77</strain>
    </source>
</reference>
<organism evidence="2 3">
    <name type="scientific">Candidatus Doudnabacteria bacterium Gr01-1014_77</name>
    <dbReference type="NCBI Taxonomy" id="2017133"/>
    <lineage>
        <taxon>Bacteria</taxon>
        <taxon>Candidatus Doudnaibacteriota</taxon>
    </lineage>
</organism>
<feature type="region of interest" description="Disordered" evidence="1">
    <location>
        <begin position="1"/>
        <end position="27"/>
    </location>
</feature>